<sequence length="348" mass="36901">MALKRGKQTYLFQHPAAIRSFAAIGSKREGEGPLGEFFDTIDPDSTFGQKSWERAESRLHHDTVELAVKKAGLSYADLDCLLAGDLLNQCIGATFGVRELGIPYLGIYGACSNMAEGLLLSAFLAESGLRYLGVSTASHFCTAERQYRFPLEYGGQRTPTSQWTVTGGGAVVVAGATAQTPDQAGPWIQAAAIGTIEDKGIKDAANMGAAMAPAAAATILGFLSDTGTTPEDYDLILTGDLGQVGSDLLYELAIREGVDLRSRHTDCGLLIYDRDRQDVHAGGSGCGCCASVLCSYILPSLREGRVKRVLFAATGALLSPTSTQQGESIPSIAHAVCLTSRKEDLPWN</sequence>
<protein>
    <submittedName>
        <fullName evidence="1">Stage V sporulation protein AD</fullName>
    </submittedName>
</protein>
<proteinExistence type="predicted"/>
<keyword evidence="2" id="KW-1185">Reference proteome</keyword>
<dbReference type="SUPFAM" id="SSF53901">
    <property type="entry name" value="Thiolase-like"/>
    <property type="match status" value="1"/>
</dbReference>
<dbReference type="InterPro" id="IPR016039">
    <property type="entry name" value="Thiolase-like"/>
</dbReference>
<dbReference type="EMBL" id="JACSNR010000013">
    <property type="protein sequence ID" value="MBM6924247.1"/>
    <property type="molecule type" value="Genomic_DNA"/>
</dbReference>
<dbReference type="Gene3D" id="3.40.47.40">
    <property type="entry name" value="Stage V sporulation protein AD"/>
    <property type="match status" value="1"/>
</dbReference>
<organism evidence="1 2">
    <name type="scientific">Hydrogenoanaerobacterium saccharovorans</name>
    <dbReference type="NCBI Taxonomy" id="474960"/>
    <lineage>
        <taxon>Bacteria</taxon>
        <taxon>Bacillati</taxon>
        <taxon>Bacillota</taxon>
        <taxon>Clostridia</taxon>
        <taxon>Eubacteriales</taxon>
        <taxon>Oscillospiraceae</taxon>
        <taxon>Hydrogenoanaerobacterium</taxon>
    </lineage>
</organism>
<evidence type="ECO:0000313" key="1">
    <source>
        <dbReference type="EMBL" id="MBM6924247.1"/>
    </source>
</evidence>
<dbReference type="InterPro" id="IPR010894">
    <property type="entry name" value="SpoVAD"/>
</dbReference>
<comment type="caution">
    <text evidence="1">The sequence shown here is derived from an EMBL/GenBank/DDBJ whole genome shotgun (WGS) entry which is preliminary data.</text>
</comment>
<name>A0ABS2GP12_9FIRM</name>
<dbReference type="Proteomes" id="UP000724149">
    <property type="component" value="Unassembled WGS sequence"/>
</dbReference>
<accession>A0ABS2GP12</accession>
<gene>
    <name evidence="1" type="ORF">H9X81_11170</name>
</gene>
<evidence type="ECO:0000313" key="2">
    <source>
        <dbReference type="Proteomes" id="UP000724149"/>
    </source>
</evidence>
<dbReference type="RefSeq" id="WP_204722075.1">
    <property type="nucleotide sequence ID" value="NZ_JACSNR010000013.1"/>
</dbReference>
<dbReference type="NCBIfam" id="NF006160">
    <property type="entry name" value="PRK08304.1"/>
    <property type="match status" value="1"/>
</dbReference>
<reference evidence="1 2" key="1">
    <citation type="journal article" date="2021" name="Sci. Rep.">
        <title>The distribution of antibiotic resistance genes in chicken gut microbiota commensals.</title>
        <authorList>
            <person name="Juricova H."/>
            <person name="Matiasovicova J."/>
            <person name="Kubasova T."/>
            <person name="Cejkova D."/>
            <person name="Rychlik I."/>
        </authorList>
    </citation>
    <scope>NUCLEOTIDE SEQUENCE [LARGE SCALE GENOMIC DNA]</scope>
    <source>
        <strain evidence="1 2">An564</strain>
    </source>
</reference>
<dbReference type="Pfam" id="PF07451">
    <property type="entry name" value="SpoVAD"/>
    <property type="match status" value="1"/>
</dbReference>
<dbReference type="InterPro" id="IPR038369">
    <property type="entry name" value="SpoVAD_sf"/>
</dbReference>
<dbReference type="PIRSF" id="PIRSF011570">
    <property type="entry name" value="SpoVAD"/>
    <property type="match status" value="1"/>
</dbReference>